<name>A0A6I3SW86_9BURK</name>
<evidence type="ECO:0000313" key="2">
    <source>
        <dbReference type="EMBL" id="MTV53538.1"/>
    </source>
</evidence>
<dbReference type="Proteomes" id="UP000430634">
    <property type="component" value="Unassembled WGS sequence"/>
</dbReference>
<dbReference type="RefSeq" id="WP_155470852.1">
    <property type="nucleotide sequence ID" value="NZ_BMKG01000035.1"/>
</dbReference>
<protein>
    <submittedName>
        <fullName evidence="2">Uncharacterized protein</fullName>
    </submittedName>
</protein>
<sequence>MKYIGSVQISDTEMKIWVHQDECETCVWLFGPQGSHASVSKRLALPRLGASEFFAKTYSGNSPLREPLLNTGLFIDTGRRVPSGFVDLEVWRLTHP</sequence>
<evidence type="ECO:0000313" key="3">
    <source>
        <dbReference type="Proteomes" id="UP000430634"/>
    </source>
</evidence>
<organism evidence="2 3">
    <name type="scientific">Pseudoduganella buxea</name>
    <dbReference type="NCBI Taxonomy" id="1949069"/>
    <lineage>
        <taxon>Bacteria</taxon>
        <taxon>Pseudomonadati</taxon>
        <taxon>Pseudomonadota</taxon>
        <taxon>Betaproteobacteria</taxon>
        <taxon>Burkholderiales</taxon>
        <taxon>Oxalobacteraceae</taxon>
        <taxon>Telluria group</taxon>
        <taxon>Pseudoduganella</taxon>
    </lineage>
</organism>
<reference evidence="1" key="1">
    <citation type="journal article" date="2014" name="Int. J. Syst. Evol. Microbiol.">
        <title>Complete genome of a new Firmicutes species belonging to the dominant human colonic microbiota ('Ruminococcus bicirculans') reveals two chromosomes and a selective capacity to utilize plant glucans.</title>
        <authorList>
            <consortium name="NISC Comparative Sequencing Program"/>
            <person name="Wegmann U."/>
            <person name="Louis P."/>
            <person name="Goesmann A."/>
            <person name="Henrissat B."/>
            <person name="Duncan S.H."/>
            <person name="Flint H.J."/>
        </authorList>
    </citation>
    <scope>NUCLEOTIDE SEQUENCE</scope>
    <source>
        <strain evidence="1">CGMCC 1.15931</strain>
    </source>
</reference>
<evidence type="ECO:0000313" key="4">
    <source>
        <dbReference type="Proteomes" id="UP000622638"/>
    </source>
</evidence>
<comment type="caution">
    <text evidence="2">The sequence shown here is derived from an EMBL/GenBank/DDBJ whole genome shotgun (WGS) entry which is preliminary data.</text>
</comment>
<evidence type="ECO:0000313" key="1">
    <source>
        <dbReference type="EMBL" id="GGC22941.1"/>
    </source>
</evidence>
<keyword evidence="4" id="KW-1185">Reference proteome</keyword>
<accession>A0A6I3SW86</accession>
<gene>
    <name evidence="1" type="ORF">GCM10011572_50530</name>
    <name evidence="2" type="ORF">GM672_12450</name>
</gene>
<dbReference type="OrthoDB" id="8910405at2"/>
<dbReference type="Proteomes" id="UP000622638">
    <property type="component" value="Unassembled WGS sequence"/>
</dbReference>
<reference evidence="2 3" key="3">
    <citation type="submission" date="2019-11" db="EMBL/GenBank/DDBJ databases">
        <title>Type strains purchased from KCTC, JCM and DSMZ.</title>
        <authorList>
            <person name="Lu H."/>
        </authorList>
    </citation>
    <scope>NUCLEOTIDE SEQUENCE [LARGE SCALE GENOMIC DNA]</scope>
    <source>
        <strain evidence="2 3">KCTC 52429</strain>
    </source>
</reference>
<dbReference type="EMBL" id="WNKZ01000031">
    <property type="protein sequence ID" value="MTV53538.1"/>
    <property type="molecule type" value="Genomic_DNA"/>
</dbReference>
<proteinExistence type="predicted"/>
<dbReference type="AlphaFoldDB" id="A0A6I3SW86"/>
<dbReference type="EMBL" id="BMKG01000035">
    <property type="protein sequence ID" value="GGC22941.1"/>
    <property type="molecule type" value="Genomic_DNA"/>
</dbReference>
<reference evidence="1" key="4">
    <citation type="submission" date="2024-05" db="EMBL/GenBank/DDBJ databases">
        <authorList>
            <person name="Sun Q."/>
            <person name="Zhou Y."/>
        </authorList>
    </citation>
    <scope>NUCLEOTIDE SEQUENCE</scope>
    <source>
        <strain evidence="1">CGMCC 1.15931</strain>
    </source>
</reference>
<reference evidence="4" key="2">
    <citation type="journal article" date="2019" name="Int. J. Syst. Evol. Microbiol.">
        <title>The Global Catalogue of Microorganisms (GCM) 10K type strain sequencing project: providing services to taxonomists for standard genome sequencing and annotation.</title>
        <authorList>
            <consortium name="The Broad Institute Genomics Platform"/>
            <consortium name="The Broad Institute Genome Sequencing Center for Infectious Disease"/>
            <person name="Wu L."/>
            <person name="Ma J."/>
        </authorList>
    </citation>
    <scope>NUCLEOTIDE SEQUENCE [LARGE SCALE GENOMIC DNA]</scope>
    <source>
        <strain evidence="4">CGMCC 1.15931</strain>
    </source>
</reference>